<organism evidence="1 2">
    <name type="scientific">Sporormia fimetaria CBS 119925</name>
    <dbReference type="NCBI Taxonomy" id="1340428"/>
    <lineage>
        <taxon>Eukaryota</taxon>
        <taxon>Fungi</taxon>
        <taxon>Dikarya</taxon>
        <taxon>Ascomycota</taxon>
        <taxon>Pezizomycotina</taxon>
        <taxon>Dothideomycetes</taxon>
        <taxon>Pleosporomycetidae</taxon>
        <taxon>Pleosporales</taxon>
        <taxon>Sporormiaceae</taxon>
        <taxon>Sporormia</taxon>
    </lineage>
</organism>
<proteinExistence type="predicted"/>
<accession>A0A6A6VJD7</accession>
<evidence type="ECO:0000313" key="1">
    <source>
        <dbReference type="EMBL" id="KAF2749660.1"/>
    </source>
</evidence>
<dbReference type="Proteomes" id="UP000799440">
    <property type="component" value="Unassembled WGS sequence"/>
</dbReference>
<dbReference type="EMBL" id="MU006565">
    <property type="protein sequence ID" value="KAF2749660.1"/>
    <property type="molecule type" value="Genomic_DNA"/>
</dbReference>
<dbReference type="AlphaFoldDB" id="A0A6A6VJD7"/>
<reference evidence="1" key="1">
    <citation type="journal article" date="2020" name="Stud. Mycol.">
        <title>101 Dothideomycetes genomes: a test case for predicting lifestyles and emergence of pathogens.</title>
        <authorList>
            <person name="Haridas S."/>
            <person name="Albert R."/>
            <person name="Binder M."/>
            <person name="Bloem J."/>
            <person name="Labutti K."/>
            <person name="Salamov A."/>
            <person name="Andreopoulos B."/>
            <person name="Baker S."/>
            <person name="Barry K."/>
            <person name="Bills G."/>
            <person name="Bluhm B."/>
            <person name="Cannon C."/>
            <person name="Castanera R."/>
            <person name="Culley D."/>
            <person name="Daum C."/>
            <person name="Ezra D."/>
            <person name="Gonzalez J."/>
            <person name="Henrissat B."/>
            <person name="Kuo A."/>
            <person name="Liang C."/>
            <person name="Lipzen A."/>
            <person name="Lutzoni F."/>
            <person name="Magnuson J."/>
            <person name="Mondo S."/>
            <person name="Nolan M."/>
            <person name="Ohm R."/>
            <person name="Pangilinan J."/>
            <person name="Park H.-J."/>
            <person name="Ramirez L."/>
            <person name="Alfaro M."/>
            <person name="Sun H."/>
            <person name="Tritt A."/>
            <person name="Yoshinaga Y."/>
            <person name="Zwiers L.-H."/>
            <person name="Turgeon B."/>
            <person name="Goodwin S."/>
            <person name="Spatafora J."/>
            <person name="Crous P."/>
            <person name="Grigoriev I."/>
        </authorList>
    </citation>
    <scope>NUCLEOTIDE SEQUENCE</scope>
    <source>
        <strain evidence="1">CBS 119925</strain>
    </source>
</reference>
<protein>
    <submittedName>
        <fullName evidence="1">Uncharacterized protein</fullName>
    </submittedName>
</protein>
<sequence length="97" mass="11000">MLGRSTRGIKRCRRQARCVLSPPRLARLVADARRDKWPSRKRTSRPHLTLFSLSHPLLRSCVLHLLRPSASIASARILPSFYCTPAPARYAEVIPTL</sequence>
<keyword evidence="2" id="KW-1185">Reference proteome</keyword>
<gene>
    <name evidence="1" type="ORF">M011DRAFT_273159</name>
</gene>
<evidence type="ECO:0000313" key="2">
    <source>
        <dbReference type="Proteomes" id="UP000799440"/>
    </source>
</evidence>
<name>A0A6A6VJD7_9PLEO</name>